<dbReference type="AlphaFoldDB" id="A0AA39QN57"/>
<protein>
    <submittedName>
        <fullName evidence="2">Uncharacterized protein</fullName>
    </submittedName>
</protein>
<feature type="region of interest" description="Disordered" evidence="1">
    <location>
        <begin position="359"/>
        <end position="378"/>
    </location>
</feature>
<organism evidence="2 3">
    <name type="scientific">Armillaria luteobubalina</name>
    <dbReference type="NCBI Taxonomy" id="153913"/>
    <lineage>
        <taxon>Eukaryota</taxon>
        <taxon>Fungi</taxon>
        <taxon>Dikarya</taxon>
        <taxon>Basidiomycota</taxon>
        <taxon>Agaricomycotina</taxon>
        <taxon>Agaricomycetes</taxon>
        <taxon>Agaricomycetidae</taxon>
        <taxon>Agaricales</taxon>
        <taxon>Marasmiineae</taxon>
        <taxon>Physalacriaceae</taxon>
        <taxon>Armillaria</taxon>
    </lineage>
</organism>
<feature type="compositionally biased region" description="Polar residues" evidence="1">
    <location>
        <begin position="140"/>
        <end position="155"/>
    </location>
</feature>
<accession>A0AA39QN57</accession>
<feature type="compositionally biased region" description="Polar residues" evidence="1">
    <location>
        <begin position="400"/>
        <end position="415"/>
    </location>
</feature>
<feature type="compositionally biased region" description="Polar residues" evidence="1">
    <location>
        <begin position="424"/>
        <end position="434"/>
    </location>
</feature>
<reference evidence="2" key="1">
    <citation type="submission" date="2023-06" db="EMBL/GenBank/DDBJ databases">
        <authorList>
            <consortium name="Lawrence Berkeley National Laboratory"/>
            <person name="Ahrendt S."/>
            <person name="Sahu N."/>
            <person name="Indic B."/>
            <person name="Wong-Bajracharya J."/>
            <person name="Merenyi Z."/>
            <person name="Ke H.-M."/>
            <person name="Monk M."/>
            <person name="Kocsube S."/>
            <person name="Drula E."/>
            <person name="Lipzen A."/>
            <person name="Balint B."/>
            <person name="Henrissat B."/>
            <person name="Andreopoulos B."/>
            <person name="Martin F.M."/>
            <person name="Harder C.B."/>
            <person name="Rigling D."/>
            <person name="Ford K.L."/>
            <person name="Foster G.D."/>
            <person name="Pangilinan J."/>
            <person name="Papanicolaou A."/>
            <person name="Barry K."/>
            <person name="LaButti K."/>
            <person name="Viragh M."/>
            <person name="Koriabine M."/>
            <person name="Yan M."/>
            <person name="Riley R."/>
            <person name="Champramary S."/>
            <person name="Plett K.L."/>
            <person name="Tsai I.J."/>
            <person name="Slot J."/>
            <person name="Sipos G."/>
            <person name="Plett J."/>
            <person name="Nagy L.G."/>
            <person name="Grigoriev I.V."/>
        </authorList>
    </citation>
    <scope>NUCLEOTIDE SEQUENCE</scope>
    <source>
        <strain evidence="2">HWK02</strain>
    </source>
</reference>
<sequence length="505" mass="56388">MQSLSYQDFDTTPFTPTSFSSPRSSFSSPLSVAEKSWYVSSPHGPRPVPSDLRTPHLRDEDITADMLLEDTCKRFSSATMAELEEQSAGICSLDLRQPPIDPRRSRRRCMNFGFGREELHRTTPSPVQTKFQREERDDTSSSVSTPLGTYTGTESDFSSLKDIELEFPKPPSIGPMIRRMQSSPSFVESSSAFSEHCTMMSAHSFRHTSSWSRTVSEQQFDPPNEVSLSSTFQTTNGRTVGLSKELEVALDHESLILNAVNTSCATRWQKNHRTSKTVPHLPAHVQPRSRDSHPTPKSSLPRDNNHTNPASAPTHNRMPRIIRRVVSLTTSPRHENSIPAPPRTVHKMRSLKFTPFSEASQYCTEKSKPPPKSQLRGRSISMEFQKGRSSAHGRSLFTLSSSNVKQKSSHKSNLSLPLARLGPSTGSQADSNPPISKRPATQVWYCPVVPEADNSGVGLTSFMDITPEHRVHRSAHVVGRDRVRNLWQKASSGILGWGKTFRKKT</sequence>
<dbReference type="EMBL" id="JAUEPU010000002">
    <property type="protein sequence ID" value="KAK0504876.1"/>
    <property type="molecule type" value="Genomic_DNA"/>
</dbReference>
<name>A0AA39QN57_9AGAR</name>
<gene>
    <name evidence="2" type="ORF">EDD18DRAFT_317325</name>
</gene>
<comment type="caution">
    <text evidence="2">The sequence shown here is derived from an EMBL/GenBank/DDBJ whole genome shotgun (WGS) entry which is preliminary data.</text>
</comment>
<evidence type="ECO:0000313" key="2">
    <source>
        <dbReference type="EMBL" id="KAK0504876.1"/>
    </source>
</evidence>
<proteinExistence type="predicted"/>
<feature type="region of interest" description="Disordered" evidence="1">
    <location>
        <begin position="117"/>
        <end position="155"/>
    </location>
</feature>
<feature type="compositionally biased region" description="Low complexity" evidence="1">
    <location>
        <begin position="9"/>
        <end position="28"/>
    </location>
</feature>
<feature type="region of interest" description="Disordered" evidence="1">
    <location>
        <begin position="400"/>
        <end position="436"/>
    </location>
</feature>
<feature type="compositionally biased region" description="Polar residues" evidence="1">
    <location>
        <begin position="295"/>
        <end position="314"/>
    </location>
</feature>
<evidence type="ECO:0000256" key="1">
    <source>
        <dbReference type="SAM" id="MobiDB-lite"/>
    </source>
</evidence>
<dbReference type="Proteomes" id="UP001175228">
    <property type="component" value="Unassembled WGS sequence"/>
</dbReference>
<keyword evidence="3" id="KW-1185">Reference proteome</keyword>
<evidence type="ECO:0000313" key="3">
    <source>
        <dbReference type="Proteomes" id="UP001175228"/>
    </source>
</evidence>
<feature type="region of interest" description="Disordered" evidence="1">
    <location>
        <begin position="268"/>
        <end position="320"/>
    </location>
</feature>
<feature type="region of interest" description="Disordered" evidence="1">
    <location>
        <begin position="1"/>
        <end position="28"/>
    </location>
</feature>